<keyword evidence="10" id="KW-0472">Membrane</keyword>
<feature type="compositionally biased region" description="Basic and acidic residues" evidence="9">
    <location>
        <begin position="423"/>
        <end position="432"/>
    </location>
</feature>
<dbReference type="GO" id="GO:0000049">
    <property type="term" value="F:tRNA binding"/>
    <property type="evidence" value="ECO:0007669"/>
    <property type="project" value="TreeGrafter"/>
</dbReference>
<evidence type="ECO:0000256" key="4">
    <source>
        <dbReference type="ARBA" id="ARBA00022574"/>
    </source>
</evidence>
<comment type="similarity">
    <text evidence="1">Belongs to the WD repeat EIF2A family.</text>
</comment>
<accession>A0A9P1CVK7</accession>
<evidence type="ECO:0000313" key="13">
    <source>
        <dbReference type="EMBL" id="CAL1151292.1"/>
    </source>
</evidence>
<keyword evidence="7" id="KW-0648">Protein biosynthesis</keyword>
<dbReference type="GO" id="GO:0022627">
    <property type="term" value="C:cytosolic small ribosomal subunit"/>
    <property type="evidence" value="ECO:0007669"/>
    <property type="project" value="TreeGrafter"/>
</dbReference>
<dbReference type="GO" id="GO:0006417">
    <property type="term" value="P:regulation of translation"/>
    <property type="evidence" value="ECO:0007669"/>
    <property type="project" value="UniProtKB-KW"/>
</dbReference>
<dbReference type="EMBL" id="CAMXCT020002395">
    <property type="protein sequence ID" value="CAL1151292.1"/>
    <property type="molecule type" value="Genomic_DNA"/>
</dbReference>
<comment type="caution">
    <text evidence="12">The sequence shown here is derived from an EMBL/GenBank/DDBJ whole genome shotgun (WGS) entry which is preliminary data.</text>
</comment>
<dbReference type="GO" id="GO:0003743">
    <property type="term" value="F:translation initiation factor activity"/>
    <property type="evidence" value="ECO:0007669"/>
    <property type="project" value="UniProtKB-KW"/>
</dbReference>
<dbReference type="GO" id="GO:0003729">
    <property type="term" value="F:mRNA binding"/>
    <property type="evidence" value="ECO:0007669"/>
    <property type="project" value="TreeGrafter"/>
</dbReference>
<feature type="region of interest" description="Disordered" evidence="9">
    <location>
        <begin position="423"/>
        <end position="468"/>
    </location>
</feature>
<evidence type="ECO:0000256" key="7">
    <source>
        <dbReference type="ARBA" id="ARBA00022917"/>
    </source>
</evidence>
<dbReference type="InterPro" id="IPR011387">
    <property type="entry name" value="TIF2A"/>
</dbReference>
<evidence type="ECO:0000256" key="2">
    <source>
        <dbReference type="ARBA" id="ARBA00013819"/>
    </source>
</evidence>
<dbReference type="OrthoDB" id="2194683at2759"/>
<sequence>SMPCPPNAFGFAWSDDGALLASVCDEGVRVYDAEKRYKVVNELEKVAPDVQGRAGGVRSLYFSPLKTYLVTYEKWDPQYPENVHVWALKGKRAGERIRSCTLKGYTSGALPVQLITWTCDESLCLELLPGVGVVVHDGDLMDPTDPEDDERVIPEPNVANFLIAPRPQKDGQPWVAVYVPQSSMVARVSLYHLSKPSKIVMELNLPNKVKDCQMLWNFDGSALLANAMSDVDETGNSYFGSTYLYWLKPEDRKKLEVCGVDKGLVQDLAWSPCSNEFMVIVGMLPAEVNLYNGTTGKLEKSLGKSKRNTLKWNPFGRFAAVAGFGTLPGDLDFYDRSKDETVASLRAALTVDCSWFADGRHFMAATVAPRMNEGNQITVYKYTGDPVLKMEFKPDFIEGRHEDTGAGARTKTQALLFAARWRPDGGEKHQDRAASPPRTGEKRVKGLPVAAAPGTGYTPQANAYRPRNADSGAVNTVAAMMRGEVAIPEGAPRERTEPWEVKPVAAPLEAHEVRKMEKEAIPNRIKAEAKKLAEQKEKEAKEKHQQALRELVQDEKDAKKRNSSFVPLPRLPYLESFFLQFIFTLMPGAGVEFGGVIVSLRAGSQTALQLYCTMVSLFASNTFSSHFVFLDFPGSQSLQQLCCIMVSLFASKLQCHVECAYLQLFRNSKRFCSDDMIPGRARRSLADPAVPMSLAPCMEIWHLFGCTRERLWQHLDGSLRVLPGFFEAMPVPPLIDNGGRSACGSGAVALRTTSATCWTGGLSTALGIVNVQGNPYAFAAVTEDGGGDSSAVQSAITWPDAPEEASLSKSCVVGMVRDAREAEGSNRLWDSLWPTAEDEGPAAKRQKLTQPPWKSKKRKRRSDAGNTGSPAQVSFTASKRRRLLLRSPLQKPKLAKAPASEALQDVGAADNTDGKVTQLQPRGGLFAFRDDQPVFILSVRTSRKIPLADVVPLKQATFQGRTVLKAKYTETRTCRWSELKDVGLHFQIANCANDRRGASLPFQKQPGETQGDQGRALRENAALAARWQAGNAELGLATSCTVDHSVRSVVPVRLRAHLAERAASGITHHAAPRADESRSFWIPRSGDGSGRADVQRIRLLYKRDLHGDDGLVIVSCDEEDVISPQHAPPNVCRRWRSGALGPIAGVEVDLALPRALDEQNVRLLLVYTGTCTVKLIKNVRLKICRLWVSMARTILCSQSQETSRKQSFCTLGQAVFDHVARLKKFAARYRSVETERCGGHVNIFTLFRLSTQRSMHESQFGCMESISRLGLQRQIRQI</sequence>
<dbReference type="PANTHER" id="PTHR13227:SF0">
    <property type="entry name" value="EUKARYOTIC TRANSLATION INITIATION FACTOR 2A"/>
    <property type="match status" value="1"/>
</dbReference>
<dbReference type="Pfam" id="PF08662">
    <property type="entry name" value="eIF2A"/>
    <property type="match status" value="1"/>
</dbReference>
<dbReference type="PANTHER" id="PTHR13227">
    <property type="entry name" value="EUKARYOTIC TRANSLATION INITIATION FACTOR 2A"/>
    <property type="match status" value="1"/>
</dbReference>
<keyword evidence="6" id="KW-0810">Translation regulation</keyword>
<reference evidence="13" key="2">
    <citation type="submission" date="2024-04" db="EMBL/GenBank/DDBJ databases">
        <authorList>
            <person name="Chen Y."/>
            <person name="Shah S."/>
            <person name="Dougan E. K."/>
            <person name="Thang M."/>
            <person name="Chan C."/>
        </authorList>
    </citation>
    <scope>NUCLEOTIDE SEQUENCE [LARGE SCALE GENOMIC DNA]</scope>
</reference>
<organism evidence="12">
    <name type="scientific">Cladocopium goreaui</name>
    <dbReference type="NCBI Taxonomy" id="2562237"/>
    <lineage>
        <taxon>Eukaryota</taxon>
        <taxon>Sar</taxon>
        <taxon>Alveolata</taxon>
        <taxon>Dinophyceae</taxon>
        <taxon>Suessiales</taxon>
        <taxon>Symbiodiniaceae</taxon>
        <taxon>Cladocopium</taxon>
    </lineage>
</organism>
<evidence type="ECO:0000256" key="9">
    <source>
        <dbReference type="SAM" id="MobiDB-lite"/>
    </source>
</evidence>
<name>A0A9P1CVK7_9DINO</name>
<dbReference type="AlphaFoldDB" id="A0A9P1CVK7"/>
<evidence type="ECO:0000313" key="12">
    <source>
        <dbReference type="EMBL" id="CAI3997917.1"/>
    </source>
</evidence>
<gene>
    <name evidence="12" type="ORF">C1SCF055_LOCUS24255</name>
</gene>
<reference evidence="12" key="1">
    <citation type="submission" date="2022-10" db="EMBL/GenBank/DDBJ databases">
        <authorList>
            <person name="Chen Y."/>
            <person name="Dougan E. K."/>
            <person name="Chan C."/>
            <person name="Rhodes N."/>
            <person name="Thang M."/>
        </authorList>
    </citation>
    <scope>NUCLEOTIDE SEQUENCE</scope>
</reference>
<evidence type="ECO:0000256" key="8">
    <source>
        <dbReference type="SAM" id="Coils"/>
    </source>
</evidence>
<keyword evidence="4" id="KW-0853">WD repeat</keyword>
<evidence type="ECO:0000259" key="11">
    <source>
        <dbReference type="Pfam" id="PF08662"/>
    </source>
</evidence>
<dbReference type="EMBL" id="CAMXCT010002395">
    <property type="protein sequence ID" value="CAI3997917.1"/>
    <property type="molecule type" value="Genomic_DNA"/>
</dbReference>
<evidence type="ECO:0000256" key="3">
    <source>
        <dbReference type="ARBA" id="ARBA00022540"/>
    </source>
</evidence>
<proteinExistence type="inferred from homology"/>
<keyword evidence="8" id="KW-0175">Coiled coil</keyword>
<evidence type="ECO:0000256" key="1">
    <source>
        <dbReference type="ARBA" id="ARBA00009573"/>
    </source>
</evidence>
<feature type="region of interest" description="Disordered" evidence="9">
    <location>
        <begin position="831"/>
        <end position="877"/>
    </location>
</feature>
<keyword evidence="10" id="KW-0812">Transmembrane</keyword>
<evidence type="ECO:0000256" key="10">
    <source>
        <dbReference type="SAM" id="Phobius"/>
    </source>
</evidence>
<evidence type="ECO:0000313" key="14">
    <source>
        <dbReference type="EMBL" id="CAL4785229.1"/>
    </source>
</evidence>
<feature type="coiled-coil region" evidence="8">
    <location>
        <begin position="526"/>
        <end position="561"/>
    </location>
</feature>
<dbReference type="GO" id="GO:0043022">
    <property type="term" value="F:ribosome binding"/>
    <property type="evidence" value="ECO:0007669"/>
    <property type="project" value="TreeGrafter"/>
</dbReference>
<keyword evidence="15" id="KW-1185">Reference proteome</keyword>
<protein>
    <recommendedName>
        <fullName evidence="2">Eukaryotic translation initiation factor 2A</fullName>
    </recommendedName>
</protein>
<keyword evidence="10" id="KW-1133">Transmembrane helix</keyword>
<dbReference type="EMBL" id="CAMXCT030002395">
    <property type="protein sequence ID" value="CAL4785229.1"/>
    <property type="molecule type" value="Genomic_DNA"/>
</dbReference>
<dbReference type="Gene3D" id="2.130.10.10">
    <property type="entry name" value="YVTN repeat-like/Quinoprotein amine dehydrogenase"/>
    <property type="match status" value="2"/>
</dbReference>
<feature type="non-terminal residue" evidence="12">
    <location>
        <position position="1278"/>
    </location>
</feature>
<dbReference type="SUPFAM" id="SSF82171">
    <property type="entry name" value="DPP6 N-terminal domain-like"/>
    <property type="match status" value="1"/>
</dbReference>
<feature type="compositionally biased region" description="Polar residues" evidence="9">
    <location>
        <begin position="864"/>
        <end position="877"/>
    </location>
</feature>
<evidence type="ECO:0000256" key="6">
    <source>
        <dbReference type="ARBA" id="ARBA00022845"/>
    </source>
</evidence>
<feature type="domain" description="Translation initiation factor beta propellor-like" evidence="11">
    <location>
        <begin position="208"/>
        <end position="393"/>
    </location>
</feature>
<keyword evidence="3 14" id="KW-0396">Initiation factor</keyword>
<dbReference type="InterPro" id="IPR013979">
    <property type="entry name" value="TIF_beta_prop-like"/>
</dbReference>
<evidence type="ECO:0000313" key="15">
    <source>
        <dbReference type="Proteomes" id="UP001152797"/>
    </source>
</evidence>
<keyword evidence="5" id="KW-0677">Repeat</keyword>
<feature type="transmembrane region" description="Helical" evidence="10">
    <location>
        <begin position="577"/>
        <end position="598"/>
    </location>
</feature>
<dbReference type="Proteomes" id="UP001152797">
    <property type="component" value="Unassembled WGS sequence"/>
</dbReference>
<feature type="transmembrane region" description="Helical" evidence="10">
    <location>
        <begin position="610"/>
        <end position="630"/>
    </location>
</feature>
<evidence type="ECO:0000256" key="5">
    <source>
        <dbReference type="ARBA" id="ARBA00022737"/>
    </source>
</evidence>
<dbReference type="InterPro" id="IPR015943">
    <property type="entry name" value="WD40/YVTN_repeat-like_dom_sf"/>
</dbReference>